<dbReference type="SUPFAM" id="SSF53098">
    <property type="entry name" value="Ribonuclease H-like"/>
    <property type="match status" value="1"/>
</dbReference>
<keyword evidence="2" id="KW-1185">Reference proteome</keyword>
<evidence type="ECO:0000313" key="1">
    <source>
        <dbReference type="EMBL" id="RDX41833.1"/>
    </source>
</evidence>
<evidence type="ECO:0008006" key="3">
    <source>
        <dbReference type="Google" id="ProtNLM"/>
    </source>
</evidence>
<protein>
    <recommendedName>
        <fullName evidence="3">RNase H type-1 domain-containing protein</fullName>
    </recommendedName>
</protein>
<sequence>MAHRFPSPCRTGAAYRGARLIFKCGIACGRGTSYDAEMIDGGTGIAFATKQSCETIHVVAALKTLLDPGMNSWFFHWCPSHEGIEWNEAVDGDAKEAAQLSIEHDECSLAHARHLLAVQLRADGRDEYRSSPAYRGQNFLRMKEFESPSHINSPALKAFGLSISAMARFCRAVLNHGPLGSFRRRFFPNELTECPDCGVLQDRAHVLLKQCKRYRRWWNCRGEFEFLQRVSPYHDFNSFLTANGGAFTFGDAPS</sequence>
<evidence type="ECO:0000313" key="2">
    <source>
        <dbReference type="Proteomes" id="UP000256964"/>
    </source>
</evidence>
<dbReference type="STRING" id="139420.A0A371CNH0"/>
<dbReference type="Proteomes" id="UP000256964">
    <property type="component" value="Unassembled WGS sequence"/>
</dbReference>
<dbReference type="AlphaFoldDB" id="A0A371CNH0"/>
<organism evidence="1 2">
    <name type="scientific">Lentinus brumalis</name>
    <dbReference type="NCBI Taxonomy" id="2498619"/>
    <lineage>
        <taxon>Eukaryota</taxon>
        <taxon>Fungi</taxon>
        <taxon>Dikarya</taxon>
        <taxon>Basidiomycota</taxon>
        <taxon>Agaricomycotina</taxon>
        <taxon>Agaricomycetes</taxon>
        <taxon>Polyporales</taxon>
        <taxon>Polyporaceae</taxon>
        <taxon>Lentinus</taxon>
    </lineage>
</organism>
<reference evidence="1 2" key="1">
    <citation type="journal article" date="2018" name="Biotechnol. Biofuels">
        <title>Integrative visual omics of the white-rot fungus Polyporus brumalis exposes the biotechnological potential of its oxidative enzymes for delignifying raw plant biomass.</title>
        <authorList>
            <person name="Miyauchi S."/>
            <person name="Rancon A."/>
            <person name="Drula E."/>
            <person name="Hage H."/>
            <person name="Chaduli D."/>
            <person name="Favel A."/>
            <person name="Grisel S."/>
            <person name="Henrissat B."/>
            <person name="Herpoel-Gimbert I."/>
            <person name="Ruiz-Duenas F.J."/>
            <person name="Chevret D."/>
            <person name="Hainaut M."/>
            <person name="Lin J."/>
            <person name="Wang M."/>
            <person name="Pangilinan J."/>
            <person name="Lipzen A."/>
            <person name="Lesage-Meessen L."/>
            <person name="Navarro D."/>
            <person name="Riley R."/>
            <person name="Grigoriev I.V."/>
            <person name="Zhou S."/>
            <person name="Raouche S."/>
            <person name="Rosso M.N."/>
        </authorList>
    </citation>
    <scope>NUCLEOTIDE SEQUENCE [LARGE SCALE GENOMIC DNA]</scope>
    <source>
        <strain evidence="1 2">BRFM 1820</strain>
    </source>
</reference>
<dbReference type="OrthoDB" id="2740572at2759"/>
<dbReference type="InterPro" id="IPR012337">
    <property type="entry name" value="RNaseH-like_sf"/>
</dbReference>
<gene>
    <name evidence="1" type="ORF">OH76DRAFT_1489156</name>
</gene>
<proteinExistence type="predicted"/>
<accession>A0A371CNH0</accession>
<dbReference type="EMBL" id="KZ857500">
    <property type="protein sequence ID" value="RDX41833.1"/>
    <property type="molecule type" value="Genomic_DNA"/>
</dbReference>
<name>A0A371CNH0_9APHY</name>